<dbReference type="InterPro" id="IPR048528">
    <property type="entry name" value="Lamp2-like_luminal"/>
</dbReference>
<dbReference type="Proteomes" id="UP001359485">
    <property type="component" value="Unassembled WGS sequence"/>
</dbReference>
<evidence type="ECO:0000256" key="7">
    <source>
        <dbReference type="ARBA" id="ARBA00022692"/>
    </source>
</evidence>
<dbReference type="Pfam" id="PF21222">
    <property type="entry name" value="Lamp2_2nd"/>
    <property type="match status" value="1"/>
</dbReference>
<dbReference type="InterPro" id="IPR048524">
    <property type="entry name" value="Lamp2-like_TM"/>
</dbReference>
<dbReference type="Gene3D" id="2.40.160.110">
    <property type="match status" value="1"/>
</dbReference>
<comment type="subcellular location">
    <subcellularLocation>
        <location evidence="4">Cell projection</location>
        <location evidence="4">Dendrite</location>
    </subcellularLocation>
    <subcellularLocation>
        <location evidence="20">Cell projection</location>
        <location evidence="20">Growth cone membrane</location>
        <topology evidence="20">Single-pass type I membrane protein</topology>
    </subcellularLocation>
    <subcellularLocation>
        <location evidence="18">Cytoplasmic vesicle</location>
        <location evidence="18">Secretory vesicle</location>
        <location evidence="18">Synaptic vesicle membrane</location>
        <topology evidence="18">Single-pass type I membrane protein</topology>
    </subcellularLocation>
    <subcellularLocation>
        <location evidence="2">Early endosome membrane</location>
        <topology evidence="2">Single-pass type I membrane protein</topology>
    </subcellularLocation>
    <subcellularLocation>
        <location evidence="1">Endoplasmic reticulum-Golgi intermediate compartment membrane</location>
        <topology evidence="1">Single-pass type I membrane protein</topology>
    </subcellularLocation>
    <subcellularLocation>
        <location evidence="23">Membrane</location>
        <topology evidence="23">Single-pass type I membrane protein</topology>
    </subcellularLocation>
    <subcellularLocation>
        <location evidence="3">Recycling endosome</location>
    </subcellularLocation>
</comment>
<organism evidence="28 29">
    <name type="scientific">Polyplax serrata</name>
    <name type="common">Common mouse louse</name>
    <dbReference type="NCBI Taxonomy" id="468196"/>
    <lineage>
        <taxon>Eukaryota</taxon>
        <taxon>Metazoa</taxon>
        <taxon>Ecdysozoa</taxon>
        <taxon>Arthropoda</taxon>
        <taxon>Hexapoda</taxon>
        <taxon>Insecta</taxon>
        <taxon>Pterygota</taxon>
        <taxon>Neoptera</taxon>
        <taxon>Paraneoptera</taxon>
        <taxon>Psocodea</taxon>
        <taxon>Troctomorpha</taxon>
        <taxon>Phthiraptera</taxon>
        <taxon>Anoplura</taxon>
        <taxon>Polyplacidae</taxon>
        <taxon>Polyplax</taxon>
    </lineage>
</organism>
<dbReference type="InterPro" id="IPR002000">
    <property type="entry name" value="Lysosome-assoc_membr_glycop"/>
</dbReference>
<evidence type="ECO:0000256" key="21">
    <source>
        <dbReference type="ARBA" id="ARBA00074379"/>
    </source>
</evidence>
<dbReference type="EMBL" id="JAWJWF010000005">
    <property type="protein sequence ID" value="KAK6632392.1"/>
    <property type="molecule type" value="Genomic_DNA"/>
</dbReference>
<evidence type="ECO:0000256" key="4">
    <source>
        <dbReference type="ARBA" id="ARBA00004279"/>
    </source>
</evidence>
<comment type="similarity">
    <text evidence="5 23">Belongs to the LAMP family.</text>
</comment>
<feature type="domain" description="Lysosome-associated membrane glycoprotein 2-like luminal" evidence="26">
    <location>
        <begin position="141"/>
        <end position="268"/>
    </location>
</feature>
<keyword evidence="11" id="KW-0770">Synapse</keyword>
<evidence type="ECO:0000259" key="27">
    <source>
        <dbReference type="Pfam" id="PF21222"/>
    </source>
</evidence>
<evidence type="ECO:0000256" key="14">
    <source>
        <dbReference type="ARBA" id="ARBA00023180"/>
    </source>
</evidence>
<evidence type="ECO:0000256" key="12">
    <source>
        <dbReference type="ARBA" id="ARBA00023136"/>
    </source>
</evidence>
<keyword evidence="17" id="KW-0968">Cytoplasmic vesicle</keyword>
<comment type="function">
    <text evidence="19">Plays a role in short-term synaptic plasticity in a subset of GABAergic neurons in the brain.</text>
</comment>
<feature type="compositionally biased region" description="Low complexity" evidence="24">
    <location>
        <begin position="98"/>
        <end position="121"/>
    </location>
</feature>
<evidence type="ECO:0000313" key="29">
    <source>
        <dbReference type="Proteomes" id="UP001359485"/>
    </source>
</evidence>
<evidence type="ECO:0000256" key="23">
    <source>
        <dbReference type="PROSITE-ProRule" id="PRU00740"/>
    </source>
</evidence>
<keyword evidence="10 25" id="KW-1133">Transmembrane helix</keyword>
<keyword evidence="12 23" id="KW-0472">Membrane</keyword>
<keyword evidence="8" id="KW-0732">Signal</keyword>
<reference evidence="28 29" key="1">
    <citation type="submission" date="2023-09" db="EMBL/GenBank/DDBJ databases">
        <title>Genomes of two closely related lineages of the louse Polyplax serrata with different host specificities.</title>
        <authorList>
            <person name="Martinu J."/>
            <person name="Tarabai H."/>
            <person name="Stefka J."/>
            <person name="Hypsa V."/>
        </authorList>
    </citation>
    <scope>NUCLEOTIDE SEQUENCE [LARGE SCALE GENOMIC DNA]</scope>
    <source>
        <strain evidence="28">98ZLc_SE</strain>
    </source>
</reference>
<evidence type="ECO:0000256" key="18">
    <source>
        <dbReference type="ARBA" id="ARBA00029428"/>
    </source>
</evidence>
<keyword evidence="13 23" id="KW-1015">Disulfide bond</keyword>
<proteinExistence type="inferred from homology"/>
<evidence type="ECO:0000256" key="11">
    <source>
        <dbReference type="ARBA" id="ARBA00023018"/>
    </source>
</evidence>
<feature type="disulfide bond" evidence="23">
    <location>
        <begin position="146"/>
        <end position="184"/>
    </location>
</feature>
<evidence type="ECO:0000256" key="6">
    <source>
        <dbReference type="ARBA" id="ARBA00022475"/>
    </source>
</evidence>
<name>A0ABR1B0Q1_POLSC</name>
<evidence type="ECO:0000256" key="17">
    <source>
        <dbReference type="ARBA" id="ARBA00023329"/>
    </source>
</evidence>
<evidence type="ECO:0000256" key="5">
    <source>
        <dbReference type="ARBA" id="ARBA00009644"/>
    </source>
</evidence>
<evidence type="ECO:0000256" key="24">
    <source>
        <dbReference type="SAM" id="MobiDB-lite"/>
    </source>
</evidence>
<comment type="caution">
    <text evidence="28">The sequence shown here is derived from an EMBL/GenBank/DDBJ whole genome shotgun (WGS) entry which is preliminary data.</text>
</comment>
<evidence type="ECO:0000256" key="8">
    <source>
        <dbReference type="ARBA" id="ARBA00022729"/>
    </source>
</evidence>
<evidence type="ECO:0000256" key="13">
    <source>
        <dbReference type="ARBA" id="ARBA00023157"/>
    </source>
</evidence>
<dbReference type="PANTHER" id="PTHR11506:SF35">
    <property type="entry name" value="LYSOSOME-ASSOCIATED MEMBRANE GLYCOPROTEIN 5"/>
    <property type="match status" value="1"/>
</dbReference>
<gene>
    <name evidence="28" type="ORF">RUM44_007434</name>
</gene>
<keyword evidence="15" id="KW-0458">Lysosome</keyword>
<comment type="caution">
    <text evidence="23">Lacks conserved residue(s) required for the propagation of feature annotation.</text>
</comment>
<protein>
    <recommendedName>
        <fullName evidence="21">Lysosome-associated membrane glycoprotein 5</fullName>
    </recommendedName>
    <alternativeName>
        <fullName evidence="22">Lysosome-associated membrane protein 5</fullName>
    </alternativeName>
</protein>
<dbReference type="PROSITE" id="PS51407">
    <property type="entry name" value="LAMP_3"/>
    <property type="match status" value="1"/>
</dbReference>
<keyword evidence="14" id="KW-0325">Glycoprotein</keyword>
<evidence type="ECO:0000256" key="15">
    <source>
        <dbReference type="ARBA" id="ARBA00023228"/>
    </source>
</evidence>
<evidence type="ECO:0000313" key="28">
    <source>
        <dbReference type="EMBL" id="KAK6632392.1"/>
    </source>
</evidence>
<evidence type="ECO:0000256" key="3">
    <source>
        <dbReference type="ARBA" id="ARBA00004172"/>
    </source>
</evidence>
<feature type="compositionally biased region" description="Polar residues" evidence="24">
    <location>
        <begin position="44"/>
        <end position="60"/>
    </location>
</feature>
<feature type="region of interest" description="Disordered" evidence="24">
    <location>
        <begin position="37"/>
        <end position="60"/>
    </location>
</feature>
<dbReference type="InterPro" id="IPR018134">
    <property type="entry name" value="LAMP_CS"/>
</dbReference>
<evidence type="ECO:0000256" key="16">
    <source>
        <dbReference type="ARBA" id="ARBA00023273"/>
    </source>
</evidence>
<evidence type="ECO:0000256" key="10">
    <source>
        <dbReference type="ARBA" id="ARBA00022989"/>
    </source>
</evidence>
<feature type="transmembrane region" description="Helical" evidence="25">
    <location>
        <begin position="306"/>
        <end position="328"/>
    </location>
</feature>
<dbReference type="PROSITE" id="PS00310">
    <property type="entry name" value="LAMP_1"/>
    <property type="match status" value="1"/>
</dbReference>
<evidence type="ECO:0000256" key="22">
    <source>
        <dbReference type="ARBA" id="ARBA00076257"/>
    </source>
</evidence>
<keyword evidence="16" id="KW-0966">Cell projection</keyword>
<sequence>MKVFYFAQRYEEVCMRFASEKGMRTKMIIFADSVTENGDKSQGVHPSNIQPQNLSKSNDASAVKETTLKIVLPPDSVVQSTDMKLVPQTNSSIAAEVPMTMTSSSTTTAQPSTSTAEPSPTLSDGSVPPPELHKWIIRDNTTNITCIIAQMAMQLNVTYPGTNSQILNATLNVAGNNSEVAGSCMGAQSMKINWGPGHSLQINFGVNQTAKDFYVSGFVLQVNASILKNYNGKEGVIKYTNTKQEFTAPLEMSYKCDKAQKVNLTTADKLPAVLTMQNTQFEAYMNSTKPEFGAAQDCDTMDTPDIVPIAVGCALAILVLVVLVAYLIGRKRSQNRGYLSM</sequence>
<feature type="region of interest" description="Disordered" evidence="24">
    <location>
        <begin position="97"/>
        <end position="129"/>
    </location>
</feature>
<dbReference type="Pfam" id="PF01299">
    <property type="entry name" value="Lamp2-like_luminal"/>
    <property type="match status" value="1"/>
</dbReference>
<evidence type="ECO:0000256" key="25">
    <source>
        <dbReference type="SAM" id="Phobius"/>
    </source>
</evidence>
<keyword evidence="7 23" id="KW-0812">Transmembrane</keyword>
<evidence type="ECO:0000256" key="19">
    <source>
        <dbReference type="ARBA" id="ARBA00053950"/>
    </source>
</evidence>
<keyword evidence="9" id="KW-0967">Endosome</keyword>
<dbReference type="PRINTS" id="PR00336">
    <property type="entry name" value="LYSASSOCTDMP"/>
</dbReference>
<evidence type="ECO:0000259" key="26">
    <source>
        <dbReference type="Pfam" id="PF01299"/>
    </source>
</evidence>
<accession>A0ABR1B0Q1</accession>
<feature type="domain" description="Lysosome-associated membrane glycoprotein 2-like transmembrane" evidence="27">
    <location>
        <begin position="307"/>
        <end position="334"/>
    </location>
</feature>
<keyword evidence="6" id="KW-1003">Cell membrane</keyword>
<evidence type="ECO:0000256" key="1">
    <source>
        <dbReference type="ARBA" id="ARBA00004151"/>
    </source>
</evidence>
<evidence type="ECO:0000256" key="9">
    <source>
        <dbReference type="ARBA" id="ARBA00022753"/>
    </source>
</evidence>
<dbReference type="PANTHER" id="PTHR11506">
    <property type="entry name" value="LYSOSOME-ASSOCIATED MEMBRANE GLYCOPROTEIN"/>
    <property type="match status" value="1"/>
</dbReference>
<evidence type="ECO:0000256" key="2">
    <source>
        <dbReference type="ARBA" id="ARBA00004158"/>
    </source>
</evidence>
<keyword evidence="29" id="KW-1185">Reference proteome</keyword>
<evidence type="ECO:0000256" key="20">
    <source>
        <dbReference type="ARBA" id="ARBA00060492"/>
    </source>
</evidence>